<organism evidence="3 4">
    <name type="scientific">Psychromicrobium lacuslunae</name>
    <dbReference type="NCBI Taxonomy" id="1618207"/>
    <lineage>
        <taxon>Bacteria</taxon>
        <taxon>Bacillati</taxon>
        <taxon>Actinomycetota</taxon>
        <taxon>Actinomycetes</taxon>
        <taxon>Micrococcales</taxon>
        <taxon>Micrococcaceae</taxon>
        <taxon>Psychromicrobium</taxon>
    </lineage>
</organism>
<evidence type="ECO:0000256" key="1">
    <source>
        <dbReference type="SAM" id="MobiDB-lite"/>
    </source>
</evidence>
<dbReference type="InterPro" id="IPR046231">
    <property type="entry name" value="DUF6264"/>
</dbReference>
<sequence length="227" mass="23961">MSTPASGEPHSPEESAQSVEPPRRGQFPEIAPGVPRYGQYAPAGYQSPFEQEQAKQAAAQQPQNGPAGTTPAQAPQPGTSTAAGAARSVPRQITSAFALIMLAGVIALFSAISSIFVANSPELRAELIKQINAYPQLAGADLDISAIITMSIVFAVVIGFASVALYLLIAFKIRAGKNWARILGTVLAAISLLSLISFNPLVILQVGFGIFGMIYCWLPANRDYFKA</sequence>
<name>A0A0D4C027_9MICC</name>
<dbReference type="KEGG" id="ari:UM93_11130"/>
<dbReference type="HOGENOM" id="CLU_1222712_0_0_11"/>
<protein>
    <recommendedName>
        <fullName evidence="5">DUF4064 domain-containing protein</fullName>
    </recommendedName>
</protein>
<feature type="region of interest" description="Disordered" evidence="1">
    <location>
        <begin position="1"/>
        <end position="86"/>
    </location>
</feature>
<evidence type="ECO:0008006" key="5">
    <source>
        <dbReference type="Google" id="ProtNLM"/>
    </source>
</evidence>
<evidence type="ECO:0000313" key="3">
    <source>
        <dbReference type="EMBL" id="AJT41929.1"/>
    </source>
</evidence>
<dbReference type="OrthoDB" id="3831145at2"/>
<feature type="transmembrane region" description="Helical" evidence="2">
    <location>
        <begin position="96"/>
        <end position="117"/>
    </location>
</feature>
<dbReference type="Proteomes" id="UP000061839">
    <property type="component" value="Chromosome"/>
</dbReference>
<evidence type="ECO:0000256" key="2">
    <source>
        <dbReference type="SAM" id="Phobius"/>
    </source>
</evidence>
<evidence type="ECO:0000313" key="4">
    <source>
        <dbReference type="Proteomes" id="UP000061839"/>
    </source>
</evidence>
<dbReference type="AlphaFoldDB" id="A0A0D4C027"/>
<feature type="compositionally biased region" description="Low complexity" evidence="1">
    <location>
        <begin position="50"/>
        <end position="83"/>
    </location>
</feature>
<gene>
    <name evidence="3" type="ORF">UM93_11130</name>
</gene>
<reference evidence="3 4" key="1">
    <citation type="journal article" date="2015" name="Genome Announc.">
        <title>Complete Genome Sequencing of Protease-Producing Novel Arthrobacter sp. Strain IHBB 11108 Using PacBio Single-Molecule Real-Time Sequencing Technology.</title>
        <authorList>
            <person name="Kiran S."/>
            <person name="Swarnkar M.K."/>
            <person name="Pal M."/>
            <person name="Thakur R."/>
            <person name="Tewari R."/>
            <person name="Singh A.K."/>
            <person name="Gulati A."/>
        </authorList>
    </citation>
    <scope>NUCLEOTIDE SEQUENCE [LARGE SCALE GENOMIC DNA]</scope>
    <source>
        <strain evidence="3 4">IHBB 11108</strain>
    </source>
</reference>
<dbReference type="Pfam" id="PF19779">
    <property type="entry name" value="DUF6264"/>
    <property type="match status" value="1"/>
</dbReference>
<dbReference type="PATRIC" id="fig|1618207.4.peg.2255"/>
<dbReference type="EMBL" id="CP011005">
    <property type="protein sequence ID" value="AJT41929.1"/>
    <property type="molecule type" value="Genomic_DNA"/>
</dbReference>
<keyword evidence="4" id="KW-1185">Reference proteome</keyword>
<proteinExistence type="predicted"/>
<dbReference type="RefSeq" id="WP_045075603.1">
    <property type="nucleotide sequence ID" value="NZ_CP011005.1"/>
</dbReference>
<dbReference type="STRING" id="1618207.UM93_11130"/>
<keyword evidence="2" id="KW-1133">Transmembrane helix</keyword>
<keyword evidence="2" id="KW-0812">Transmembrane</keyword>
<feature type="transmembrane region" description="Helical" evidence="2">
    <location>
        <begin position="179"/>
        <end position="196"/>
    </location>
</feature>
<accession>A0A0D4C027</accession>
<feature type="transmembrane region" description="Helical" evidence="2">
    <location>
        <begin position="144"/>
        <end position="167"/>
    </location>
</feature>
<keyword evidence="2" id="KW-0472">Membrane</keyword>